<protein>
    <submittedName>
        <fullName evidence="14">Metalloendoproteinase 1</fullName>
    </submittedName>
</protein>
<evidence type="ECO:0000256" key="3">
    <source>
        <dbReference type="ARBA" id="ARBA00022723"/>
    </source>
</evidence>
<sequence>MRFVYWFAIAVSVLFSSTTVSAHFFPNVTSIPPWLNATHGAWDSFRNLSGCHHGESVDGLSKLKNYLRYFGYINSTSNFTDDFDEALKYALKTYQKNFNLNATGELDSQTVQQIVRPRCGVPDIVNGSTSMNSGKTTPSSNSTQFHTVSHYTFFDGKPRWPENKRDLTYAFQPENQLSDDVKSVFTRAFARWSTVTELTFTMTDSYTDADLRIGFFVGDHGDGEPFDGVLGTLAHAFSPTSGRLHLWTRLRISNSSTPSHPDPEVDRSDDIRMGAVRCHPVWLLTNTMQQNLRTPYKSIHLTETSREAPSQPPSPLITRGMMISRRMT</sequence>
<gene>
    <name evidence="14" type="ORF">CJ030_MR7G024829</name>
</gene>
<comment type="caution">
    <text evidence="14">The sequence shown here is derived from an EMBL/GenBank/DDBJ whole genome shotgun (WGS) entry which is preliminary data.</text>
</comment>
<feature type="binding site" evidence="9">
    <location>
        <position position="228"/>
    </location>
    <ligand>
        <name>Ca(2+)</name>
        <dbReference type="ChEBI" id="CHEBI:29108"/>
        <label>3</label>
    </ligand>
</feature>
<evidence type="ECO:0000256" key="5">
    <source>
        <dbReference type="ARBA" id="ARBA00022801"/>
    </source>
</evidence>
<dbReference type="AlphaFoldDB" id="A0A6A1V9G6"/>
<dbReference type="InterPro" id="IPR001818">
    <property type="entry name" value="Pept_M10_metallopeptidase"/>
</dbReference>
<feature type="binding site" evidence="9">
    <location>
        <position position="222"/>
    </location>
    <ligand>
        <name>Zn(2+)</name>
        <dbReference type="ChEBI" id="CHEBI:29105"/>
        <label>1</label>
    </ligand>
</feature>
<dbReference type="Pfam" id="PF00413">
    <property type="entry name" value="Peptidase_M10"/>
    <property type="match status" value="1"/>
</dbReference>
<evidence type="ECO:0000256" key="4">
    <source>
        <dbReference type="ARBA" id="ARBA00022729"/>
    </source>
</evidence>
<dbReference type="GO" id="GO:0004222">
    <property type="term" value="F:metalloendopeptidase activity"/>
    <property type="evidence" value="ECO:0007669"/>
    <property type="project" value="InterPro"/>
</dbReference>
<keyword evidence="3 9" id="KW-0479">Metal-binding</keyword>
<feature type="region of interest" description="Disordered" evidence="11">
    <location>
        <begin position="303"/>
        <end position="328"/>
    </location>
</feature>
<evidence type="ECO:0000256" key="1">
    <source>
        <dbReference type="ARBA" id="ARBA00009614"/>
    </source>
</evidence>
<feature type="binding site" description="in inhibited form" evidence="9">
    <location>
        <position position="119"/>
    </location>
    <ligand>
        <name>Zn(2+)</name>
        <dbReference type="ChEBI" id="CHEBI:29105"/>
        <label>2</label>
        <note>catalytic</note>
    </ligand>
</feature>
<comment type="similarity">
    <text evidence="1">Belongs to the peptidase M10A family. Matrix metalloproteinases (MMPs) subfamily.</text>
</comment>
<keyword evidence="8" id="KW-0865">Zymogen</keyword>
<feature type="short sequence motif" description="Cysteine switch" evidence="10">
    <location>
        <begin position="117"/>
        <end position="148"/>
    </location>
</feature>
<dbReference type="PRINTS" id="PR00138">
    <property type="entry name" value="MATRIXIN"/>
</dbReference>
<evidence type="ECO:0000256" key="8">
    <source>
        <dbReference type="ARBA" id="ARBA00023145"/>
    </source>
</evidence>
<keyword evidence="9" id="KW-0106">Calcium</keyword>
<dbReference type="GO" id="GO:0008270">
    <property type="term" value="F:zinc ion binding"/>
    <property type="evidence" value="ECO:0007669"/>
    <property type="project" value="InterPro"/>
</dbReference>
<dbReference type="SUPFAM" id="SSF47090">
    <property type="entry name" value="PGBD-like"/>
    <property type="match status" value="1"/>
</dbReference>
<comment type="cofactor">
    <cofactor evidence="9">
        <name>Ca(2+)</name>
        <dbReference type="ChEBI" id="CHEBI:29108"/>
    </cofactor>
    <text evidence="9">Can bind about 5 Ca(2+) ions per subunit.</text>
</comment>
<dbReference type="PANTHER" id="PTHR10201:SF272">
    <property type="entry name" value="METALLOENDOPROTEINASE 5-MMP"/>
    <property type="match status" value="1"/>
</dbReference>
<evidence type="ECO:0000256" key="6">
    <source>
        <dbReference type="ARBA" id="ARBA00022833"/>
    </source>
</evidence>
<reference evidence="14 15" key="1">
    <citation type="journal article" date="2019" name="Plant Biotechnol. J.">
        <title>The red bayberry genome and genetic basis of sex determination.</title>
        <authorList>
            <person name="Jia H.M."/>
            <person name="Jia H.J."/>
            <person name="Cai Q.L."/>
            <person name="Wang Y."/>
            <person name="Zhao H.B."/>
            <person name="Yang W.F."/>
            <person name="Wang G.Y."/>
            <person name="Li Y.H."/>
            <person name="Zhan D.L."/>
            <person name="Shen Y.T."/>
            <person name="Niu Q.F."/>
            <person name="Chang L."/>
            <person name="Qiu J."/>
            <person name="Zhao L."/>
            <person name="Xie H.B."/>
            <person name="Fu W.Y."/>
            <person name="Jin J."/>
            <person name="Li X.W."/>
            <person name="Jiao Y."/>
            <person name="Zhou C.C."/>
            <person name="Tu T."/>
            <person name="Chai C.Y."/>
            <person name="Gao J.L."/>
            <person name="Fan L.J."/>
            <person name="van de Weg E."/>
            <person name="Wang J.Y."/>
            <person name="Gao Z.S."/>
        </authorList>
    </citation>
    <scope>NUCLEOTIDE SEQUENCE [LARGE SCALE GENOMIC DNA]</scope>
    <source>
        <tissue evidence="14">Leaves</tissue>
    </source>
</reference>
<dbReference type="PROSITE" id="PS00546">
    <property type="entry name" value="CYSTEINE_SWITCH"/>
    <property type="match status" value="1"/>
</dbReference>
<organism evidence="14 15">
    <name type="scientific">Morella rubra</name>
    <name type="common">Chinese bayberry</name>
    <dbReference type="NCBI Taxonomy" id="262757"/>
    <lineage>
        <taxon>Eukaryota</taxon>
        <taxon>Viridiplantae</taxon>
        <taxon>Streptophyta</taxon>
        <taxon>Embryophyta</taxon>
        <taxon>Tracheophyta</taxon>
        <taxon>Spermatophyta</taxon>
        <taxon>Magnoliopsida</taxon>
        <taxon>eudicotyledons</taxon>
        <taxon>Gunneridae</taxon>
        <taxon>Pentapetalae</taxon>
        <taxon>rosids</taxon>
        <taxon>fabids</taxon>
        <taxon>Fagales</taxon>
        <taxon>Myricaceae</taxon>
        <taxon>Morella</taxon>
    </lineage>
</organism>
<dbReference type="GO" id="GO:0006508">
    <property type="term" value="P:proteolysis"/>
    <property type="evidence" value="ECO:0007669"/>
    <property type="project" value="UniProtKB-KW"/>
</dbReference>
<dbReference type="SUPFAM" id="SSF55486">
    <property type="entry name" value="Metalloproteases ('zincins'), catalytic domain"/>
    <property type="match status" value="1"/>
</dbReference>
<dbReference type="OrthoDB" id="406838at2759"/>
<evidence type="ECO:0000313" key="14">
    <source>
        <dbReference type="EMBL" id="KAB1207820.1"/>
    </source>
</evidence>
<dbReference type="SMART" id="SM00235">
    <property type="entry name" value="ZnMc"/>
    <property type="match status" value="1"/>
</dbReference>
<dbReference type="PANTHER" id="PTHR10201">
    <property type="entry name" value="MATRIX METALLOPROTEINASE"/>
    <property type="match status" value="1"/>
</dbReference>
<dbReference type="InterPro" id="IPR024079">
    <property type="entry name" value="MetalloPept_cat_dom_sf"/>
</dbReference>
<dbReference type="GO" id="GO:0030574">
    <property type="term" value="P:collagen catabolic process"/>
    <property type="evidence" value="ECO:0007669"/>
    <property type="project" value="TreeGrafter"/>
</dbReference>
<dbReference type="GO" id="GO:0031012">
    <property type="term" value="C:extracellular matrix"/>
    <property type="evidence" value="ECO:0007669"/>
    <property type="project" value="InterPro"/>
</dbReference>
<keyword evidence="7" id="KW-0482">Metalloprotease</keyword>
<name>A0A6A1V9G6_9ROSI</name>
<feature type="binding site" evidence="9">
    <location>
        <position position="220"/>
    </location>
    <ligand>
        <name>Zn(2+)</name>
        <dbReference type="ChEBI" id="CHEBI:29105"/>
        <label>1</label>
    </ligand>
</feature>
<feature type="binding site" evidence="9">
    <location>
        <position position="235"/>
    </location>
    <ligand>
        <name>Zn(2+)</name>
        <dbReference type="ChEBI" id="CHEBI:29105"/>
        <label>1</label>
    </ligand>
</feature>
<dbReference type="InterPro" id="IPR021158">
    <property type="entry name" value="Pept_M10A_Zn_BS"/>
</dbReference>
<feature type="domain" description="Peptidase metallopeptidase" evidence="13">
    <location>
        <begin position="156"/>
        <end position="298"/>
    </location>
</feature>
<keyword evidence="15" id="KW-1185">Reference proteome</keyword>
<accession>A0A6A1V9G6</accession>
<evidence type="ECO:0000313" key="15">
    <source>
        <dbReference type="Proteomes" id="UP000516437"/>
    </source>
</evidence>
<evidence type="ECO:0000256" key="9">
    <source>
        <dbReference type="PIRSR" id="PIRSR621190-2"/>
    </source>
</evidence>
<dbReference type="EMBL" id="RXIC02000025">
    <property type="protein sequence ID" value="KAB1207820.1"/>
    <property type="molecule type" value="Genomic_DNA"/>
</dbReference>
<comment type="cofactor">
    <cofactor evidence="9">
        <name>Zn(2+)</name>
        <dbReference type="ChEBI" id="CHEBI:29105"/>
    </cofactor>
    <text evidence="9">Binds 2 Zn(2+) ions per subunit.</text>
</comment>
<dbReference type="InterPro" id="IPR021190">
    <property type="entry name" value="Pept_M10A"/>
</dbReference>
<feature type="binding site" evidence="9">
    <location>
        <position position="210"/>
    </location>
    <ligand>
        <name>Ca(2+)</name>
        <dbReference type="ChEBI" id="CHEBI:29108"/>
        <label>2</label>
    </ligand>
</feature>
<keyword evidence="5" id="KW-0378">Hydrolase</keyword>
<dbReference type="GO" id="GO:0030198">
    <property type="term" value="P:extracellular matrix organization"/>
    <property type="evidence" value="ECO:0007669"/>
    <property type="project" value="TreeGrafter"/>
</dbReference>
<keyword evidence="6 9" id="KW-0862">Zinc</keyword>
<evidence type="ECO:0000256" key="12">
    <source>
        <dbReference type="SAM" id="SignalP"/>
    </source>
</evidence>
<feature type="signal peptide" evidence="12">
    <location>
        <begin position="1"/>
        <end position="22"/>
    </location>
</feature>
<evidence type="ECO:0000256" key="10">
    <source>
        <dbReference type="PIRSR" id="PIRSR621190-5"/>
    </source>
</evidence>
<evidence type="ECO:0000256" key="7">
    <source>
        <dbReference type="ARBA" id="ARBA00023049"/>
    </source>
</evidence>
<dbReference type="Gene3D" id="3.40.390.10">
    <property type="entry name" value="Collagenase (Catalytic Domain)"/>
    <property type="match status" value="1"/>
</dbReference>
<feature type="chain" id="PRO_5025682752" evidence="12">
    <location>
        <begin position="23"/>
        <end position="328"/>
    </location>
</feature>
<evidence type="ECO:0000256" key="2">
    <source>
        <dbReference type="ARBA" id="ARBA00022670"/>
    </source>
</evidence>
<keyword evidence="2" id="KW-0645">Protease</keyword>
<dbReference type="Proteomes" id="UP000516437">
    <property type="component" value="Chromosome 7"/>
</dbReference>
<proteinExistence type="inferred from homology"/>
<evidence type="ECO:0000259" key="13">
    <source>
        <dbReference type="SMART" id="SM00235"/>
    </source>
</evidence>
<dbReference type="InterPro" id="IPR036365">
    <property type="entry name" value="PGBD-like_sf"/>
</dbReference>
<evidence type="ECO:0000256" key="11">
    <source>
        <dbReference type="SAM" id="MobiDB-lite"/>
    </source>
</evidence>
<keyword evidence="4 12" id="KW-0732">Signal</keyword>
<dbReference type="InterPro" id="IPR006026">
    <property type="entry name" value="Peptidase_Metallo"/>
</dbReference>
<dbReference type="InterPro" id="IPR002477">
    <property type="entry name" value="Peptidoglycan-bd-like"/>
</dbReference>
<dbReference type="Pfam" id="PF01471">
    <property type="entry name" value="PG_binding_1"/>
    <property type="match status" value="1"/>
</dbReference>
<feature type="binding site" evidence="9">
    <location>
        <position position="227"/>
    </location>
    <ligand>
        <name>Ca(2+)</name>
        <dbReference type="ChEBI" id="CHEBI:29108"/>
        <label>3</label>
    </ligand>
</feature>